<comment type="subcellular location">
    <subcellularLocation>
        <location evidence="1">Membrane</location>
        <topology evidence="1">Multi-pass membrane protein</topology>
    </subcellularLocation>
</comment>
<dbReference type="Proteomes" id="UP000295382">
    <property type="component" value="Unassembled WGS sequence"/>
</dbReference>
<dbReference type="EMBL" id="SLZQ01000016">
    <property type="protein sequence ID" value="TCS33487.1"/>
    <property type="molecule type" value="Genomic_DNA"/>
</dbReference>
<comment type="caution">
    <text evidence="7">The sequence shown here is derived from an EMBL/GenBank/DDBJ whole genome shotgun (WGS) entry which is preliminary data.</text>
</comment>
<sequence length="316" mass="34111">MPVQSLWMLFASFMFSIMGVCVKLASSWFSTSEIVMVRGLIGAVVMATLIRARGESFRTSLPWQHLWRGAVGSTALWIWFYSMNKLPLATAMTLNYMSPIWIAAILFGLGWKRAQQRFDWGLALAIGISFVGVILLLRPTIHADQWFGGMLALVSSVLSALAYLQVRRLGQLGEADQLVVFYFSLTGMVTGLLGMLLDAATSSSALAAQAPTRFTAHGILLLVGVGVCATIAQMAMTRAYRLGRVLLTANLQYSGIIFASLWGILLWGDLLPAMSWAGIGLILLSGIAATYYNARNTSSARTGKSAGEADPIAAEA</sequence>
<accession>A0A4R3HPH9</accession>
<feature type="transmembrane region" description="Helical" evidence="5">
    <location>
        <begin position="178"/>
        <end position="197"/>
    </location>
</feature>
<feature type="transmembrane region" description="Helical" evidence="5">
    <location>
        <begin position="247"/>
        <end position="267"/>
    </location>
</feature>
<feature type="transmembrane region" description="Helical" evidence="5">
    <location>
        <begin position="217"/>
        <end position="235"/>
    </location>
</feature>
<evidence type="ECO:0000313" key="8">
    <source>
        <dbReference type="Proteomes" id="UP000295382"/>
    </source>
</evidence>
<feature type="transmembrane region" description="Helical" evidence="5">
    <location>
        <begin position="66"/>
        <end position="82"/>
    </location>
</feature>
<feature type="transmembrane region" description="Helical" evidence="5">
    <location>
        <begin position="121"/>
        <end position="141"/>
    </location>
</feature>
<feature type="transmembrane region" description="Helical" evidence="5">
    <location>
        <begin position="35"/>
        <end position="54"/>
    </location>
</feature>
<gene>
    <name evidence="7" type="ORF">EDC30_11618</name>
</gene>
<evidence type="ECO:0000256" key="5">
    <source>
        <dbReference type="SAM" id="Phobius"/>
    </source>
</evidence>
<evidence type="ECO:0000256" key="2">
    <source>
        <dbReference type="ARBA" id="ARBA00022692"/>
    </source>
</evidence>
<feature type="transmembrane region" description="Helical" evidence="5">
    <location>
        <begin position="273"/>
        <end position="294"/>
    </location>
</feature>
<keyword evidence="3 5" id="KW-1133">Transmembrane helix</keyword>
<feature type="transmembrane region" description="Helical" evidence="5">
    <location>
        <begin position="7"/>
        <end position="29"/>
    </location>
</feature>
<evidence type="ECO:0000256" key="3">
    <source>
        <dbReference type="ARBA" id="ARBA00022989"/>
    </source>
</evidence>
<proteinExistence type="predicted"/>
<dbReference type="InterPro" id="IPR000620">
    <property type="entry name" value="EamA_dom"/>
</dbReference>
<dbReference type="PANTHER" id="PTHR22911">
    <property type="entry name" value="ACYL-MALONYL CONDENSING ENZYME-RELATED"/>
    <property type="match status" value="1"/>
</dbReference>
<feature type="transmembrane region" description="Helical" evidence="5">
    <location>
        <begin position="88"/>
        <end position="109"/>
    </location>
</feature>
<dbReference type="InterPro" id="IPR037185">
    <property type="entry name" value="EmrE-like"/>
</dbReference>
<dbReference type="AlphaFoldDB" id="A0A4R3HPH9"/>
<dbReference type="PANTHER" id="PTHR22911:SF6">
    <property type="entry name" value="SOLUTE CARRIER FAMILY 35 MEMBER G1"/>
    <property type="match status" value="1"/>
</dbReference>
<keyword evidence="8" id="KW-1185">Reference proteome</keyword>
<dbReference type="GO" id="GO:0016020">
    <property type="term" value="C:membrane"/>
    <property type="evidence" value="ECO:0007669"/>
    <property type="project" value="UniProtKB-SubCell"/>
</dbReference>
<evidence type="ECO:0000259" key="6">
    <source>
        <dbReference type="Pfam" id="PF00892"/>
    </source>
</evidence>
<reference evidence="7 8" key="1">
    <citation type="submission" date="2019-03" db="EMBL/GenBank/DDBJ databases">
        <title>Genomic Encyclopedia of Type Strains, Phase IV (KMG-IV): sequencing the most valuable type-strain genomes for metagenomic binning, comparative biology and taxonomic classification.</title>
        <authorList>
            <person name="Goeker M."/>
        </authorList>
    </citation>
    <scope>NUCLEOTIDE SEQUENCE [LARGE SCALE GENOMIC DNA]</scope>
    <source>
        <strain evidence="7 8">DSM 7445</strain>
    </source>
</reference>
<name>A0A4R3HPH9_PAULE</name>
<keyword evidence="4 5" id="KW-0472">Membrane</keyword>
<evidence type="ECO:0000313" key="7">
    <source>
        <dbReference type="EMBL" id="TCS33487.1"/>
    </source>
</evidence>
<organism evidence="7 8">
    <name type="scientific">Paucimonas lemoignei</name>
    <name type="common">Pseudomonas lemoignei</name>
    <dbReference type="NCBI Taxonomy" id="29443"/>
    <lineage>
        <taxon>Bacteria</taxon>
        <taxon>Pseudomonadati</taxon>
        <taxon>Pseudomonadota</taxon>
        <taxon>Betaproteobacteria</taxon>
        <taxon>Burkholderiales</taxon>
        <taxon>Burkholderiaceae</taxon>
        <taxon>Paucimonas</taxon>
    </lineage>
</organism>
<feature type="domain" description="EamA" evidence="6">
    <location>
        <begin position="6"/>
        <end position="137"/>
    </location>
</feature>
<keyword evidence="2 5" id="KW-0812">Transmembrane</keyword>
<evidence type="ECO:0000256" key="4">
    <source>
        <dbReference type="ARBA" id="ARBA00023136"/>
    </source>
</evidence>
<dbReference type="Pfam" id="PF00892">
    <property type="entry name" value="EamA"/>
    <property type="match status" value="1"/>
</dbReference>
<feature type="transmembrane region" description="Helical" evidence="5">
    <location>
        <begin position="147"/>
        <end position="166"/>
    </location>
</feature>
<protein>
    <submittedName>
        <fullName evidence="7">S-adenosylmethionine uptake transporter</fullName>
    </submittedName>
</protein>
<dbReference type="SUPFAM" id="SSF103481">
    <property type="entry name" value="Multidrug resistance efflux transporter EmrE"/>
    <property type="match status" value="2"/>
</dbReference>
<evidence type="ECO:0000256" key="1">
    <source>
        <dbReference type="ARBA" id="ARBA00004141"/>
    </source>
</evidence>